<evidence type="ECO:0000313" key="8">
    <source>
        <dbReference type="EMBL" id="SDN18762.1"/>
    </source>
</evidence>
<evidence type="ECO:0000256" key="1">
    <source>
        <dbReference type="ARBA" id="ARBA00001966"/>
    </source>
</evidence>
<name>A0A1G9ZBI8_9FIRM</name>
<dbReference type="PROSITE" id="PS51332">
    <property type="entry name" value="B12_BINDING"/>
    <property type="match status" value="1"/>
</dbReference>
<dbReference type="SFLD" id="SFLDG01082">
    <property type="entry name" value="B12-binding_domain_containing"/>
    <property type="match status" value="1"/>
</dbReference>
<gene>
    <name evidence="8" type="ORF">SAMN04488502_1143</name>
</gene>
<dbReference type="SFLD" id="SFLDS00029">
    <property type="entry name" value="Radical_SAM"/>
    <property type="match status" value="1"/>
</dbReference>
<dbReference type="InterPro" id="IPR034466">
    <property type="entry name" value="Methyltransferase_Class_B"/>
</dbReference>
<organism evidence="8 9">
    <name type="scientific">Dendrosporobacter quercicolus</name>
    <dbReference type="NCBI Taxonomy" id="146817"/>
    <lineage>
        <taxon>Bacteria</taxon>
        <taxon>Bacillati</taxon>
        <taxon>Bacillota</taxon>
        <taxon>Negativicutes</taxon>
        <taxon>Selenomonadales</taxon>
        <taxon>Sporomusaceae</taxon>
        <taxon>Dendrosporobacter</taxon>
    </lineage>
</organism>
<evidence type="ECO:0000259" key="6">
    <source>
        <dbReference type="PROSITE" id="PS51332"/>
    </source>
</evidence>
<dbReference type="InterPro" id="IPR007197">
    <property type="entry name" value="rSAM"/>
</dbReference>
<dbReference type="GO" id="GO:0051539">
    <property type="term" value="F:4 iron, 4 sulfur cluster binding"/>
    <property type="evidence" value="ECO:0007669"/>
    <property type="project" value="UniProtKB-KW"/>
</dbReference>
<dbReference type="Gene3D" id="3.40.50.280">
    <property type="entry name" value="Cobalamin-binding domain"/>
    <property type="match status" value="1"/>
</dbReference>
<dbReference type="EMBL" id="FNHB01000014">
    <property type="protein sequence ID" value="SDN18762.1"/>
    <property type="molecule type" value="Genomic_DNA"/>
</dbReference>
<dbReference type="SFLD" id="SFLDG01123">
    <property type="entry name" value="methyltransferase_(Class_B)"/>
    <property type="match status" value="1"/>
</dbReference>
<proteinExistence type="predicted"/>
<dbReference type="InterPro" id="IPR058240">
    <property type="entry name" value="rSAM_sf"/>
</dbReference>
<sequence>MKIVLATLNAKYIHSSLALRYLRNFCRSVGDITIREFSINNGLLEILSQLYAEQPKVVGLACYIWNIGMTLELAGLLKKVLPDTVIILGGPEVSYDPAEIMTDYSAVDYIIQGEGEETLHRLLSSLKANSGIAGIANLTGRVNGRIASTGGPGIVAELDRIPFPYQDDDMTVLKDKIIYYESSRGCPFSCQYCLSSTTSGVRFLSLERVMQDLRFFIKHEVRQVKFVDRTFNARKDHYLPLLKFIASQDCRTNFHFEIAADLLDDEALTVLKAMPKGRVQLEIGVQSTHKPTLIKIKRSNNWPKIVEYVTRIISFGNIHVHLDLIVGLPEENYEQFGRSFNDVYRLKPQMLQLGFLKMLKGSGIRCSAGEHRYIFMESAPYQVLGNKYLAYHEIRKLQLLESVFEQIYNTNRFSNSLDCFIEFHGGNAFAFYTALTEFWEENQLHLVAHSAKALYLHLFEFCQKHYQAAVLLCAELLKFDALVNDRGSIRPEVLNWNENRWNEETTRFWRNTELVRKYIPDYQFGTWRELKKKYHIEVFSIDIPAYLAGDKSLAIANQPVLFLLAGDSVGCKTIDRHDFWQGGQ</sequence>
<dbReference type="STRING" id="146817.SAMN04488502_1143"/>
<dbReference type="Proteomes" id="UP000214880">
    <property type="component" value="Unassembled WGS sequence"/>
</dbReference>
<keyword evidence="2" id="KW-0949">S-adenosyl-L-methionine</keyword>
<dbReference type="OrthoDB" id="9801424at2"/>
<dbReference type="SMART" id="SM00729">
    <property type="entry name" value="Elp3"/>
    <property type="match status" value="1"/>
</dbReference>
<evidence type="ECO:0000256" key="4">
    <source>
        <dbReference type="ARBA" id="ARBA00023004"/>
    </source>
</evidence>
<evidence type="ECO:0000256" key="3">
    <source>
        <dbReference type="ARBA" id="ARBA00022723"/>
    </source>
</evidence>
<accession>A0A1G9ZBI8</accession>
<dbReference type="PANTHER" id="PTHR43409:SF16">
    <property type="entry name" value="SLR0320 PROTEIN"/>
    <property type="match status" value="1"/>
</dbReference>
<keyword evidence="4" id="KW-0408">Iron</keyword>
<dbReference type="InterPro" id="IPR006638">
    <property type="entry name" value="Elp3/MiaA/NifB-like_rSAM"/>
</dbReference>
<dbReference type="GO" id="GO:0046872">
    <property type="term" value="F:metal ion binding"/>
    <property type="evidence" value="ECO:0007669"/>
    <property type="project" value="UniProtKB-KW"/>
</dbReference>
<dbReference type="InterPro" id="IPR051198">
    <property type="entry name" value="BchE-like"/>
</dbReference>
<dbReference type="Pfam" id="PF04055">
    <property type="entry name" value="Radical_SAM"/>
    <property type="match status" value="1"/>
</dbReference>
<feature type="domain" description="B12-binding" evidence="6">
    <location>
        <begin position="1"/>
        <end position="133"/>
    </location>
</feature>
<evidence type="ECO:0000256" key="2">
    <source>
        <dbReference type="ARBA" id="ARBA00022691"/>
    </source>
</evidence>
<dbReference type="GO" id="GO:0003824">
    <property type="term" value="F:catalytic activity"/>
    <property type="evidence" value="ECO:0007669"/>
    <property type="project" value="InterPro"/>
</dbReference>
<evidence type="ECO:0000259" key="7">
    <source>
        <dbReference type="PROSITE" id="PS51918"/>
    </source>
</evidence>
<reference evidence="8 9" key="1">
    <citation type="submission" date="2016-10" db="EMBL/GenBank/DDBJ databases">
        <authorList>
            <person name="de Groot N.N."/>
        </authorList>
    </citation>
    <scope>NUCLEOTIDE SEQUENCE [LARGE SCALE GENOMIC DNA]</scope>
    <source>
        <strain evidence="8 9">DSM 1736</strain>
    </source>
</reference>
<dbReference type="Pfam" id="PF13311">
    <property type="entry name" value="DUF4080"/>
    <property type="match status" value="1"/>
</dbReference>
<keyword evidence="9" id="KW-1185">Reference proteome</keyword>
<dbReference type="PANTHER" id="PTHR43409">
    <property type="entry name" value="ANAEROBIC MAGNESIUM-PROTOPORPHYRIN IX MONOMETHYL ESTER CYCLASE-RELATED"/>
    <property type="match status" value="1"/>
</dbReference>
<dbReference type="AlphaFoldDB" id="A0A1G9ZBI8"/>
<dbReference type="RefSeq" id="WP_092074872.1">
    <property type="nucleotide sequence ID" value="NZ_FNHB01000014.1"/>
</dbReference>
<dbReference type="GO" id="GO:0031419">
    <property type="term" value="F:cobalamin binding"/>
    <property type="evidence" value="ECO:0007669"/>
    <property type="project" value="InterPro"/>
</dbReference>
<keyword evidence="3" id="KW-0479">Metal-binding</keyword>
<dbReference type="SUPFAM" id="SSF102114">
    <property type="entry name" value="Radical SAM enzymes"/>
    <property type="match status" value="1"/>
</dbReference>
<keyword evidence="5" id="KW-0411">Iron-sulfur</keyword>
<dbReference type="InterPro" id="IPR006158">
    <property type="entry name" value="Cobalamin-bd"/>
</dbReference>
<dbReference type="InterPro" id="IPR025288">
    <property type="entry name" value="DUF4080"/>
</dbReference>
<feature type="domain" description="Radical SAM core" evidence="7">
    <location>
        <begin position="172"/>
        <end position="401"/>
    </location>
</feature>
<protein>
    <submittedName>
        <fullName evidence="8">Radical SAM superfamily enzyme YgiQ, UPF0313 family</fullName>
    </submittedName>
</protein>
<evidence type="ECO:0000313" key="9">
    <source>
        <dbReference type="Proteomes" id="UP000214880"/>
    </source>
</evidence>
<evidence type="ECO:0000256" key="5">
    <source>
        <dbReference type="ARBA" id="ARBA00023014"/>
    </source>
</evidence>
<dbReference type="GO" id="GO:0005829">
    <property type="term" value="C:cytosol"/>
    <property type="evidence" value="ECO:0007669"/>
    <property type="project" value="TreeGrafter"/>
</dbReference>
<dbReference type="Pfam" id="PF02310">
    <property type="entry name" value="B12-binding"/>
    <property type="match status" value="1"/>
</dbReference>
<dbReference type="Gene3D" id="3.80.30.20">
    <property type="entry name" value="tm_1862 like domain"/>
    <property type="match status" value="1"/>
</dbReference>
<dbReference type="InterPro" id="IPR023404">
    <property type="entry name" value="rSAM_horseshoe"/>
</dbReference>
<dbReference type="SUPFAM" id="SSF52242">
    <property type="entry name" value="Cobalamin (vitamin B12)-binding domain"/>
    <property type="match status" value="1"/>
</dbReference>
<dbReference type="PROSITE" id="PS51918">
    <property type="entry name" value="RADICAL_SAM"/>
    <property type="match status" value="1"/>
</dbReference>
<comment type="cofactor">
    <cofactor evidence="1">
        <name>[4Fe-4S] cluster</name>
        <dbReference type="ChEBI" id="CHEBI:49883"/>
    </cofactor>
</comment>
<dbReference type="CDD" id="cd02068">
    <property type="entry name" value="radical_SAM_B12_BD"/>
    <property type="match status" value="1"/>
</dbReference>
<dbReference type="InterPro" id="IPR036724">
    <property type="entry name" value="Cobalamin-bd_sf"/>
</dbReference>